<dbReference type="RefSeq" id="WP_073074185.1">
    <property type="nucleotide sequence ID" value="NZ_MPPI01000031.1"/>
</dbReference>
<evidence type="ECO:0000313" key="1">
    <source>
        <dbReference type="EMBL" id="PSB20999.1"/>
    </source>
</evidence>
<evidence type="ECO:0008006" key="3">
    <source>
        <dbReference type="Google" id="ProtNLM"/>
    </source>
</evidence>
<dbReference type="SUPFAM" id="SSF141694">
    <property type="entry name" value="AF2212/PG0164-like"/>
    <property type="match status" value="1"/>
</dbReference>
<dbReference type="EMBL" id="PVWG01000004">
    <property type="protein sequence ID" value="PSB20999.1"/>
    <property type="molecule type" value="Genomic_DNA"/>
</dbReference>
<keyword evidence="2" id="KW-1185">Reference proteome</keyword>
<reference evidence="1 2" key="2">
    <citation type="submission" date="2018-03" db="EMBL/GenBank/DDBJ databases">
        <title>The ancient ancestry and fast evolution of plastids.</title>
        <authorList>
            <person name="Moore K.R."/>
            <person name="Magnabosco C."/>
            <person name="Momper L."/>
            <person name="Gold D.A."/>
            <person name="Bosak T."/>
            <person name="Fournier G.P."/>
        </authorList>
    </citation>
    <scope>NUCLEOTIDE SEQUENCE [LARGE SCALE GENOMIC DNA]</scope>
    <source>
        <strain evidence="1 2">ULC007</strain>
    </source>
</reference>
<dbReference type="STRING" id="1920490.GCA_001895925_05241"/>
<comment type="caution">
    <text evidence="1">The sequence shown here is derived from an EMBL/GenBank/DDBJ whole genome shotgun (WGS) entry which is preliminary data.</text>
</comment>
<protein>
    <recommendedName>
        <fullName evidence="3">DUF104 domain-containing protein</fullName>
    </recommendedName>
</protein>
<organism evidence="1 2">
    <name type="scientific">Phormidesmis priestleyi ULC007</name>
    <dbReference type="NCBI Taxonomy" id="1920490"/>
    <lineage>
        <taxon>Bacteria</taxon>
        <taxon>Bacillati</taxon>
        <taxon>Cyanobacteriota</taxon>
        <taxon>Cyanophyceae</taxon>
        <taxon>Leptolyngbyales</taxon>
        <taxon>Leptolyngbyaceae</taxon>
        <taxon>Phormidesmis</taxon>
    </lineage>
</organism>
<gene>
    <name evidence="1" type="ORF">C7B65_06265</name>
</gene>
<accession>A0A2T1DKH8</accession>
<dbReference type="OrthoDB" id="428699at2"/>
<sequence length="84" mass="9475">MPSVKGTYRNGVIHLEQPVPAQEGQEVVIIFEEIQPDNSNSASDESWSAFMEFIDQNAIETGISDLAHQHDHYIHGTPKREPYP</sequence>
<reference evidence="1 2" key="1">
    <citation type="submission" date="2018-02" db="EMBL/GenBank/DDBJ databases">
        <authorList>
            <person name="Cohen D.B."/>
            <person name="Kent A.D."/>
        </authorList>
    </citation>
    <scope>NUCLEOTIDE SEQUENCE [LARGE SCALE GENOMIC DNA]</scope>
    <source>
        <strain evidence="1 2">ULC007</strain>
    </source>
</reference>
<dbReference type="AlphaFoldDB" id="A0A2T1DKH8"/>
<dbReference type="Proteomes" id="UP000238634">
    <property type="component" value="Unassembled WGS sequence"/>
</dbReference>
<proteinExistence type="predicted"/>
<name>A0A2T1DKH8_9CYAN</name>
<evidence type="ECO:0000313" key="2">
    <source>
        <dbReference type="Proteomes" id="UP000238634"/>
    </source>
</evidence>